<keyword evidence="1" id="KW-0472">Membrane</keyword>
<dbReference type="GeneID" id="96006280"/>
<dbReference type="RefSeq" id="XP_069229238.1">
    <property type="nucleotide sequence ID" value="XM_069373442.1"/>
</dbReference>
<evidence type="ECO:0000313" key="3">
    <source>
        <dbReference type="Proteomes" id="UP000803884"/>
    </source>
</evidence>
<keyword evidence="3" id="KW-1185">Reference proteome</keyword>
<feature type="transmembrane region" description="Helical" evidence="1">
    <location>
        <begin position="206"/>
        <end position="239"/>
    </location>
</feature>
<name>A0AB34KM05_9PEZI</name>
<organism evidence="2 3">
    <name type="scientific">Cladosporium halotolerans</name>
    <dbReference type="NCBI Taxonomy" id="1052096"/>
    <lineage>
        <taxon>Eukaryota</taxon>
        <taxon>Fungi</taxon>
        <taxon>Dikarya</taxon>
        <taxon>Ascomycota</taxon>
        <taxon>Pezizomycotina</taxon>
        <taxon>Dothideomycetes</taxon>
        <taxon>Dothideomycetidae</taxon>
        <taxon>Cladosporiales</taxon>
        <taxon>Cladosporiaceae</taxon>
        <taxon>Cladosporium</taxon>
    </lineage>
</organism>
<dbReference type="PANTHER" id="PTHR34414:SF1">
    <property type="entry name" value="SUBTILISIN-LIKE SERINE PROTEASE"/>
    <property type="match status" value="1"/>
</dbReference>
<evidence type="ECO:0000256" key="1">
    <source>
        <dbReference type="SAM" id="Phobius"/>
    </source>
</evidence>
<dbReference type="AlphaFoldDB" id="A0AB34KM05"/>
<dbReference type="EMBL" id="JAAQHG020000016">
    <property type="protein sequence ID" value="KAL1586133.1"/>
    <property type="molecule type" value="Genomic_DNA"/>
</dbReference>
<comment type="caution">
    <text evidence="2">The sequence shown here is derived from an EMBL/GenBank/DDBJ whole genome shotgun (WGS) entry which is preliminary data.</text>
</comment>
<gene>
    <name evidence="2" type="ORF">WHR41_04836</name>
</gene>
<dbReference type="InterPro" id="IPR046536">
    <property type="entry name" value="DUF6601"/>
</dbReference>
<accession>A0AB34KM05</accession>
<protein>
    <submittedName>
        <fullName evidence="2">Uncharacterized protein</fullName>
    </submittedName>
</protein>
<keyword evidence="1" id="KW-1133">Transmembrane helix</keyword>
<dbReference type="Pfam" id="PF20246">
    <property type="entry name" value="DUF6601"/>
    <property type="match status" value="1"/>
</dbReference>
<dbReference type="Proteomes" id="UP000803884">
    <property type="component" value="Unassembled WGS sequence"/>
</dbReference>
<proteinExistence type="predicted"/>
<feature type="transmembrane region" description="Helical" evidence="1">
    <location>
        <begin position="172"/>
        <end position="194"/>
    </location>
</feature>
<sequence length="266" mass="30834">MPARPLHRQKLMGREIVITEQMDMHLLWIKSQMFLKPIPRFLLRREFWEKRLVCNASCSCVSKSARPSRHELRACAFGFLLSYAALIAYESDYHIARELNLLPEQVSWENWKILVQQLLSEADIYNNVNKRFWYGELRLGRINMIYRLTGASLFRGYETQYGHYSDLLSENFGWLLTVFAYVAVVLSAMQVGLSTDQLEEDSRFHAASYVFTVFSILGPVVTLLALALLLGALVIYNWIATINYHHVRLRRMSLVHVDPKGNTNSV</sequence>
<dbReference type="PANTHER" id="PTHR34414">
    <property type="entry name" value="HET DOMAIN-CONTAINING PROTEIN-RELATED"/>
    <property type="match status" value="1"/>
</dbReference>
<keyword evidence="1" id="KW-0812">Transmembrane</keyword>
<evidence type="ECO:0000313" key="2">
    <source>
        <dbReference type="EMBL" id="KAL1586133.1"/>
    </source>
</evidence>
<reference evidence="2 3" key="1">
    <citation type="journal article" date="2020" name="Microbiol. Resour. Announc.">
        <title>Draft Genome Sequence of a Cladosporium Species Isolated from the Mesophotic Ascidian Didemnum maculosum.</title>
        <authorList>
            <person name="Gioti A."/>
            <person name="Siaperas R."/>
            <person name="Nikolaivits E."/>
            <person name="Le Goff G."/>
            <person name="Ouazzani J."/>
            <person name="Kotoulas G."/>
            <person name="Topakas E."/>
        </authorList>
    </citation>
    <scope>NUCLEOTIDE SEQUENCE [LARGE SCALE GENOMIC DNA]</scope>
    <source>
        <strain evidence="2 3">TM138-S3</strain>
    </source>
</reference>